<feature type="active site" description="Charge relay system" evidence="7">
    <location>
        <position position="142"/>
    </location>
</feature>
<keyword evidence="4 7" id="KW-0067">ATP-binding</keyword>
<dbReference type="OrthoDB" id="421993at2759"/>
<dbReference type="GO" id="GO:0032543">
    <property type="term" value="P:mitochondrial translation"/>
    <property type="evidence" value="ECO:0007669"/>
    <property type="project" value="UniProtKB-UniRule"/>
</dbReference>
<dbReference type="NCBIfam" id="TIGR00132">
    <property type="entry name" value="gatA"/>
    <property type="match status" value="1"/>
</dbReference>
<dbReference type="InterPro" id="IPR023631">
    <property type="entry name" value="Amidase_dom"/>
</dbReference>
<evidence type="ECO:0000256" key="7">
    <source>
        <dbReference type="HAMAP-Rule" id="MF_03150"/>
    </source>
</evidence>
<comment type="function">
    <text evidence="7">Allows the formation of correctly charged Gln-tRNA(Gln) through the transamidation of misacylated Glu-tRNA(Gln) in the mitochondria. The reaction takes place in the presence of glutamine and ATP through an activated gamma-phospho-Glu-tRNA(Gln).</text>
</comment>
<evidence type="ECO:0000256" key="1">
    <source>
        <dbReference type="ARBA" id="ARBA00008069"/>
    </source>
</evidence>
<evidence type="ECO:0000256" key="3">
    <source>
        <dbReference type="ARBA" id="ARBA00022741"/>
    </source>
</evidence>
<keyword evidence="10" id="KW-1185">Reference proteome</keyword>
<keyword evidence="5 7" id="KW-0648">Protein biosynthesis</keyword>
<protein>
    <recommendedName>
        <fullName evidence="7">Glutamyl-tRNA(Gln) amidotransferase subunit A, mitochondrial</fullName>
        <shortName evidence="7">Glu-AdT subunit A</shortName>
        <ecNumber evidence="7">6.3.5.7</ecNumber>
    </recommendedName>
</protein>
<dbReference type="PANTHER" id="PTHR11895:SF7">
    <property type="entry name" value="GLUTAMYL-TRNA(GLN) AMIDOTRANSFERASE SUBUNIT A, MITOCHONDRIAL"/>
    <property type="match status" value="1"/>
</dbReference>
<sequence length="494" mass="54201">MSSSLQLKETFLKSLRSLDKIQECQAKYNIFTSIRPSSLLKDKLNKIHDLGNADGKLSCQLAVIKDNIVTMSEPTTCASKMLRDYRSPFESTITKILEENGTVIIGKTNLDEFGMGSATTHSIFGATLNPLFPEEKRVAGGSSGGTAAAVASGLANFGIGTDTGGSVRLPAAYCGVLGFKPSYGRISRWGVIAYAQSLDTVGIIANDLDTVREVYKILNKYDVKDPTSLDPEKRAEIDDLVSKEYSRPDRNILKIGVAEEFNVSDLSPEVSKAWFDCLSKLQKAGHEIIKISIPSIKNSLPAYYTLAPAEASSNLARYDGIRYGFRFSDSSSKDSENGVLFAPTRTKGFGDEVKRRILMGTYNLSSEAFENNFIKAQLIRKQLRVEFDQIFRFENILSRNKVNDSTGIIDFLISPTSMTAAPKLEDFEAKDHSSPTNSYVNDVLTIPASLAGLPTISIPWRSSNDVPIGIQIMGQFGDDDRVLQTSEILKSLDV</sequence>
<feature type="active site" description="Acyl-ester intermediate" evidence="7">
    <location>
        <position position="166"/>
    </location>
</feature>
<dbReference type="EMBL" id="KV454011">
    <property type="protein sequence ID" value="ODV97574.1"/>
    <property type="molecule type" value="Genomic_DNA"/>
</dbReference>
<evidence type="ECO:0000313" key="10">
    <source>
        <dbReference type="Proteomes" id="UP000094236"/>
    </source>
</evidence>
<dbReference type="GO" id="GO:0030956">
    <property type="term" value="C:glutamyl-tRNA(Gln) amidotransferase complex"/>
    <property type="evidence" value="ECO:0007669"/>
    <property type="project" value="UniProtKB-UniRule"/>
</dbReference>
<feature type="active site" description="Charge relay system" evidence="7">
    <location>
        <position position="65"/>
    </location>
</feature>
<dbReference type="InterPro" id="IPR036928">
    <property type="entry name" value="AS_sf"/>
</dbReference>
<comment type="subcellular location">
    <subcellularLocation>
        <location evidence="7">Mitochondrion</location>
    </subcellularLocation>
</comment>
<dbReference type="GO" id="GO:0007029">
    <property type="term" value="P:endoplasmic reticulum organization"/>
    <property type="evidence" value="ECO:0007669"/>
    <property type="project" value="EnsemblFungi"/>
</dbReference>
<evidence type="ECO:0000256" key="6">
    <source>
        <dbReference type="ARBA" id="ARBA00047407"/>
    </source>
</evidence>
<dbReference type="GO" id="GO:0005524">
    <property type="term" value="F:ATP binding"/>
    <property type="evidence" value="ECO:0007669"/>
    <property type="project" value="UniProtKB-KW"/>
</dbReference>
<dbReference type="PANTHER" id="PTHR11895">
    <property type="entry name" value="TRANSAMIDASE"/>
    <property type="match status" value="1"/>
</dbReference>
<accession>A0A1E4U0Q9</accession>
<evidence type="ECO:0000256" key="5">
    <source>
        <dbReference type="ARBA" id="ARBA00022917"/>
    </source>
</evidence>
<comment type="similarity">
    <text evidence="1 7">Belongs to the amidase family. GatA subfamily.</text>
</comment>
<dbReference type="HAMAP" id="MF_00120">
    <property type="entry name" value="GatA"/>
    <property type="match status" value="1"/>
</dbReference>
<dbReference type="SUPFAM" id="SSF75304">
    <property type="entry name" value="Amidase signature (AS) enzymes"/>
    <property type="match status" value="1"/>
</dbReference>
<comment type="subunit">
    <text evidence="7">Subunit of the heterotrimeric GatFAB amidotransferase (AdT) complex, composed of A, B and F subunits.</text>
</comment>
<keyword evidence="7" id="KW-0496">Mitochondrion</keyword>
<dbReference type="InterPro" id="IPR004412">
    <property type="entry name" value="GatA"/>
</dbReference>
<dbReference type="GO" id="GO:0050567">
    <property type="term" value="F:glutaminyl-tRNA synthase (glutamine-hydrolyzing) activity"/>
    <property type="evidence" value="ECO:0007669"/>
    <property type="project" value="UniProtKB-UniRule"/>
</dbReference>
<keyword evidence="2 7" id="KW-0436">Ligase</keyword>
<dbReference type="STRING" id="669874.A0A1E4U0Q9"/>
<dbReference type="InterPro" id="IPR000120">
    <property type="entry name" value="Amidase"/>
</dbReference>
<evidence type="ECO:0000256" key="4">
    <source>
        <dbReference type="ARBA" id="ARBA00022840"/>
    </source>
</evidence>
<comment type="catalytic activity">
    <reaction evidence="6 7">
        <text>L-glutamyl-tRNA(Gln) + L-glutamine + ATP + H2O = L-glutaminyl-tRNA(Gln) + L-glutamate + ADP + phosphate + H(+)</text>
        <dbReference type="Rhea" id="RHEA:17521"/>
        <dbReference type="Rhea" id="RHEA-COMP:9681"/>
        <dbReference type="Rhea" id="RHEA-COMP:9684"/>
        <dbReference type="ChEBI" id="CHEBI:15377"/>
        <dbReference type="ChEBI" id="CHEBI:15378"/>
        <dbReference type="ChEBI" id="CHEBI:29985"/>
        <dbReference type="ChEBI" id="CHEBI:30616"/>
        <dbReference type="ChEBI" id="CHEBI:43474"/>
        <dbReference type="ChEBI" id="CHEBI:58359"/>
        <dbReference type="ChEBI" id="CHEBI:78520"/>
        <dbReference type="ChEBI" id="CHEBI:78521"/>
        <dbReference type="ChEBI" id="CHEBI:456216"/>
        <dbReference type="EC" id="6.3.5.7"/>
    </reaction>
</comment>
<evidence type="ECO:0000256" key="2">
    <source>
        <dbReference type="ARBA" id="ARBA00022598"/>
    </source>
</evidence>
<dbReference type="Gene3D" id="3.90.1300.10">
    <property type="entry name" value="Amidase signature (AS) domain"/>
    <property type="match status" value="1"/>
</dbReference>
<reference evidence="10" key="1">
    <citation type="submission" date="2016-05" db="EMBL/GenBank/DDBJ databases">
        <title>Comparative genomics of biotechnologically important yeasts.</title>
        <authorList>
            <consortium name="DOE Joint Genome Institute"/>
            <person name="Riley R."/>
            <person name="Haridas S."/>
            <person name="Wolfe K.H."/>
            <person name="Lopes M.R."/>
            <person name="Hittinger C.T."/>
            <person name="Goker M."/>
            <person name="Salamov A."/>
            <person name="Wisecaver J."/>
            <person name="Long T.M."/>
            <person name="Aerts A.L."/>
            <person name="Barry K."/>
            <person name="Choi C."/>
            <person name="Clum A."/>
            <person name="Coughlan A.Y."/>
            <person name="Deshpande S."/>
            <person name="Douglass A.P."/>
            <person name="Hanson S.J."/>
            <person name="Klenk H.-P."/>
            <person name="Labutti K."/>
            <person name="Lapidus A."/>
            <person name="Lindquist E."/>
            <person name="Lipzen A."/>
            <person name="Meier-Kolthoff J.P."/>
            <person name="Ohm R.A."/>
            <person name="Otillar R.P."/>
            <person name="Pangilinan J."/>
            <person name="Peng Y."/>
            <person name="Rokas A."/>
            <person name="Rosa C.A."/>
            <person name="Scheuner C."/>
            <person name="Sibirny A.A."/>
            <person name="Slot J.C."/>
            <person name="Stielow J.B."/>
            <person name="Sun H."/>
            <person name="Kurtzman C.P."/>
            <person name="Blackwell M."/>
            <person name="Grigoriev I.V."/>
            <person name="Jeffries T.W."/>
        </authorList>
    </citation>
    <scope>NUCLEOTIDE SEQUENCE [LARGE SCALE GENOMIC DNA]</scope>
    <source>
        <strain evidence="10">NRRL Y-2460</strain>
    </source>
</reference>
<dbReference type="PROSITE" id="PS00571">
    <property type="entry name" value="AMIDASES"/>
    <property type="match status" value="1"/>
</dbReference>
<dbReference type="Pfam" id="PF01425">
    <property type="entry name" value="Amidase"/>
    <property type="match status" value="1"/>
</dbReference>
<dbReference type="InterPro" id="IPR020556">
    <property type="entry name" value="Amidase_CS"/>
</dbReference>
<gene>
    <name evidence="7" type="primary">HER2</name>
    <name evidence="9" type="ORF">PACTADRAFT_36766</name>
</gene>
<dbReference type="GO" id="GO:0005739">
    <property type="term" value="C:mitochondrion"/>
    <property type="evidence" value="ECO:0007669"/>
    <property type="project" value="UniProtKB-SubCell"/>
</dbReference>
<evidence type="ECO:0000259" key="8">
    <source>
        <dbReference type="Pfam" id="PF01425"/>
    </source>
</evidence>
<dbReference type="AlphaFoldDB" id="A0A1E4U0Q9"/>
<dbReference type="EC" id="6.3.5.7" evidence="7"/>
<proteinExistence type="inferred from homology"/>
<organism evidence="9 10">
    <name type="scientific">Pachysolen tannophilus NRRL Y-2460</name>
    <dbReference type="NCBI Taxonomy" id="669874"/>
    <lineage>
        <taxon>Eukaryota</taxon>
        <taxon>Fungi</taxon>
        <taxon>Dikarya</taxon>
        <taxon>Ascomycota</taxon>
        <taxon>Saccharomycotina</taxon>
        <taxon>Pichiomycetes</taxon>
        <taxon>Pachysolenaceae</taxon>
        <taxon>Pachysolen</taxon>
    </lineage>
</organism>
<name>A0A1E4U0Q9_PACTA</name>
<feature type="domain" description="Amidase" evidence="8">
    <location>
        <begin position="17"/>
        <end position="483"/>
    </location>
</feature>
<evidence type="ECO:0000313" key="9">
    <source>
        <dbReference type="EMBL" id="ODV97574.1"/>
    </source>
</evidence>
<keyword evidence="3 7" id="KW-0547">Nucleotide-binding</keyword>
<dbReference type="Proteomes" id="UP000094236">
    <property type="component" value="Unassembled WGS sequence"/>
</dbReference>
<dbReference type="GO" id="GO:0070681">
    <property type="term" value="P:glutaminyl-tRNAGln biosynthesis via transamidation"/>
    <property type="evidence" value="ECO:0007669"/>
    <property type="project" value="UniProtKB-UniRule"/>
</dbReference>